<comment type="caution">
    <text evidence="1">The sequence shown here is derived from an EMBL/GenBank/DDBJ whole genome shotgun (WGS) entry which is preliminary data.</text>
</comment>
<sequence>MAGWSAVCGTHDFTVPSEAHARSLAEALAAYGFPLVTARPARRAGEWIVTALDEGPYPADLAGHRTIDAVGRRAALVARRHAGCPSGGSRADHAMLALVRPADTPVVSTNPGGRPPVPTVVVALAPPRATLRLTPDHVTDGPIDLSGVDRIAWADLEHAHGPADDVPDLLRALAADGDWPDALDDLCGDFLIHQGTCFSATAPAVAFLTDLVVSGALPAARRLDLYAWLLVAADRPAADLLADAARAVVRQRPPAAGFRAREVRHTVGARLPALLSCWDREPAANRFALTCLAALFHRPCPDEVDGPLDGTQPGSYLDLARALAHGRDGAALALAADIVAWGERHNPGWLEAPGVSDRVKAGHVLVRGALGVFDDAEA</sequence>
<evidence type="ECO:0000313" key="2">
    <source>
        <dbReference type="Proteomes" id="UP000604117"/>
    </source>
</evidence>
<dbReference type="Proteomes" id="UP000604117">
    <property type="component" value="Unassembled WGS sequence"/>
</dbReference>
<organism evidence="1 2">
    <name type="scientific">Asanoa siamensis</name>
    <dbReference type="NCBI Taxonomy" id="926357"/>
    <lineage>
        <taxon>Bacteria</taxon>
        <taxon>Bacillati</taxon>
        <taxon>Actinomycetota</taxon>
        <taxon>Actinomycetes</taxon>
        <taxon>Micromonosporales</taxon>
        <taxon>Micromonosporaceae</taxon>
        <taxon>Asanoa</taxon>
    </lineage>
</organism>
<dbReference type="RefSeq" id="WP_203711032.1">
    <property type="nucleotide sequence ID" value="NZ_BONE01000006.1"/>
</dbReference>
<protein>
    <submittedName>
        <fullName evidence="1">Uncharacterized protein</fullName>
    </submittedName>
</protein>
<gene>
    <name evidence="1" type="ORF">Asi02nite_10700</name>
</gene>
<evidence type="ECO:0000313" key="1">
    <source>
        <dbReference type="EMBL" id="GIF71552.1"/>
    </source>
</evidence>
<name>A0ABQ4CJT3_9ACTN</name>
<proteinExistence type="predicted"/>
<dbReference type="EMBL" id="BONE01000006">
    <property type="protein sequence ID" value="GIF71552.1"/>
    <property type="molecule type" value="Genomic_DNA"/>
</dbReference>
<reference evidence="1 2" key="1">
    <citation type="submission" date="2021-01" db="EMBL/GenBank/DDBJ databases">
        <title>Whole genome shotgun sequence of Asanoa siamensis NBRC 107932.</title>
        <authorList>
            <person name="Komaki H."/>
            <person name="Tamura T."/>
        </authorList>
    </citation>
    <scope>NUCLEOTIDE SEQUENCE [LARGE SCALE GENOMIC DNA]</scope>
    <source>
        <strain evidence="1 2">NBRC 107932</strain>
    </source>
</reference>
<accession>A0ABQ4CJT3</accession>
<keyword evidence="2" id="KW-1185">Reference proteome</keyword>